<evidence type="ECO:0000313" key="3">
    <source>
        <dbReference type="Proteomes" id="UP001428817"/>
    </source>
</evidence>
<dbReference type="InterPro" id="IPR029058">
    <property type="entry name" value="AB_hydrolase_fold"/>
</dbReference>
<dbReference type="Pfam" id="PF12697">
    <property type="entry name" value="Abhydrolase_6"/>
    <property type="match status" value="1"/>
</dbReference>
<dbReference type="EMBL" id="BAABJP010000008">
    <property type="protein sequence ID" value="GAA5153023.1"/>
    <property type="molecule type" value="Genomic_DNA"/>
</dbReference>
<dbReference type="PANTHER" id="PTHR43194:SF2">
    <property type="entry name" value="PEROXISOMAL MEMBRANE PROTEIN LPX1"/>
    <property type="match status" value="1"/>
</dbReference>
<dbReference type="PANTHER" id="PTHR43194">
    <property type="entry name" value="HYDROLASE ALPHA/BETA FOLD FAMILY"/>
    <property type="match status" value="1"/>
</dbReference>
<name>A0ABP9PY75_9PSEU</name>
<gene>
    <name evidence="2" type="ORF">GCM10023321_22610</name>
</gene>
<keyword evidence="2" id="KW-0378">Hydrolase</keyword>
<evidence type="ECO:0000259" key="1">
    <source>
        <dbReference type="Pfam" id="PF12697"/>
    </source>
</evidence>
<evidence type="ECO:0000313" key="2">
    <source>
        <dbReference type="EMBL" id="GAA5153023.1"/>
    </source>
</evidence>
<accession>A0ABP9PY75</accession>
<proteinExistence type="predicted"/>
<comment type="caution">
    <text evidence="2">The sequence shown here is derived from an EMBL/GenBank/DDBJ whole genome shotgun (WGS) entry which is preliminary data.</text>
</comment>
<dbReference type="InterPro" id="IPR050228">
    <property type="entry name" value="Carboxylesterase_BioH"/>
</dbReference>
<sequence length="299" mass="32267">MTNNQTVSSDALPVPRHETFGGRLRAGLGIIHGMRSKPAVHELGGAGSLVLFGHAAGMHGRVWAPIAARLADRVRAVAVDLRGHGDTPAGQGPLSWQWFGDDMRVAATDLGGPLIGVGHSFGATSMLIAEHDRPGTFAGLVLYEPALVERVEEADEQRRALMVRSTRRRRVRFADLAEAREHATAKPPTNVLHPEVLDAYLAHGFTAQPDGSVVSKCAPELEADVYATANPEWWPYVRPVGCPVTVVVGGESEPRHRRTTRRAAERIGASLHVMPDVGHFGPLQEPDRFAELVRGAIGR</sequence>
<dbReference type="Proteomes" id="UP001428817">
    <property type="component" value="Unassembled WGS sequence"/>
</dbReference>
<feature type="domain" description="AB hydrolase-1" evidence="1">
    <location>
        <begin position="50"/>
        <end position="291"/>
    </location>
</feature>
<protein>
    <submittedName>
        <fullName evidence="2">Alpha/beta hydrolase</fullName>
    </submittedName>
</protein>
<dbReference type="InterPro" id="IPR000073">
    <property type="entry name" value="AB_hydrolase_1"/>
</dbReference>
<reference evidence="3" key="1">
    <citation type="journal article" date="2019" name="Int. J. Syst. Evol. Microbiol.">
        <title>The Global Catalogue of Microorganisms (GCM) 10K type strain sequencing project: providing services to taxonomists for standard genome sequencing and annotation.</title>
        <authorList>
            <consortium name="The Broad Institute Genomics Platform"/>
            <consortium name="The Broad Institute Genome Sequencing Center for Infectious Disease"/>
            <person name="Wu L."/>
            <person name="Ma J."/>
        </authorList>
    </citation>
    <scope>NUCLEOTIDE SEQUENCE [LARGE SCALE GENOMIC DNA]</scope>
    <source>
        <strain evidence="3">JCM 18303</strain>
    </source>
</reference>
<dbReference type="Gene3D" id="3.40.50.1820">
    <property type="entry name" value="alpha/beta hydrolase"/>
    <property type="match status" value="1"/>
</dbReference>
<dbReference type="SUPFAM" id="SSF53474">
    <property type="entry name" value="alpha/beta-Hydrolases"/>
    <property type="match status" value="1"/>
</dbReference>
<organism evidence="2 3">
    <name type="scientific">Pseudonocardia eucalypti</name>
    <dbReference type="NCBI Taxonomy" id="648755"/>
    <lineage>
        <taxon>Bacteria</taxon>
        <taxon>Bacillati</taxon>
        <taxon>Actinomycetota</taxon>
        <taxon>Actinomycetes</taxon>
        <taxon>Pseudonocardiales</taxon>
        <taxon>Pseudonocardiaceae</taxon>
        <taxon>Pseudonocardia</taxon>
    </lineage>
</organism>
<dbReference type="GO" id="GO:0016787">
    <property type="term" value="F:hydrolase activity"/>
    <property type="evidence" value="ECO:0007669"/>
    <property type="project" value="UniProtKB-KW"/>
</dbReference>
<keyword evidence="3" id="KW-1185">Reference proteome</keyword>